<evidence type="ECO:0000313" key="1">
    <source>
        <dbReference type="EMBL" id="ESO01794.1"/>
    </source>
</evidence>
<protein>
    <submittedName>
        <fullName evidence="1 2">Uncharacterized protein</fullName>
    </submittedName>
</protein>
<reference evidence="3" key="1">
    <citation type="submission" date="2012-12" db="EMBL/GenBank/DDBJ databases">
        <authorList>
            <person name="Hellsten U."/>
            <person name="Grimwood J."/>
            <person name="Chapman J.A."/>
            <person name="Shapiro H."/>
            <person name="Aerts A."/>
            <person name="Otillar R.P."/>
            <person name="Terry A.Y."/>
            <person name="Boore J.L."/>
            <person name="Simakov O."/>
            <person name="Marletaz F."/>
            <person name="Cho S.-J."/>
            <person name="Edsinger-Gonzales E."/>
            <person name="Havlak P."/>
            <person name="Kuo D.-H."/>
            <person name="Larsson T."/>
            <person name="Lv J."/>
            <person name="Arendt D."/>
            <person name="Savage R."/>
            <person name="Osoegawa K."/>
            <person name="de Jong P."/>
            <person name="Lindberg D.R."/>
            <person name="Seaver E.C."/>
            <person name="Weisblat D.A."/>
            <person name="Putnam N.H."/>
            <person name="Grigoriev I.V."/>
            <person name="Rokhsar D.S."/>
        </authorList>
    </citation>
    <scope>NUCLEOTIDE SEQUENCE</scope>
</reference>
<organism evidence="2 3">
    <name type="scientific">Helobdella robusta</name>
    <name type="common">Californian leech</name>
    <dbReference type="NCBI Taxonomy" id="6412"/>
    <lineage>
        <taxon>Eukaryota</taxon>
        <taxon>Metazoa</taxon>
        <taxon>Spiralia</taxon>
        <taxon>Lophotrochozoa</taxon>
        <taxon>Annelida</taxon>
        <taxon>Clitellata</taxon>
        <taxon>Hirudinea</taxon>
        <taxon>Rhynchobdellida</taxon>
        <taxon>Glossiphoniidae</taxon>
        <taxon>Helobdella</taxon>
    </lineage>
</organism>
<gene>
    <name evidence="2" type="primary">20198971</name>
    <name evidence="1" type="ORF">HELRODRAFT_160961</name>
</gene>
<dbReference type="RefSeq" id="XP_009019202.1">
    <property type="nucleotide sequence ID" value="XM_009020954.1"/>
</dbReference>
<dbReference type="EMBL" id="AMQM01000716">
    <property type="status" value="NOT_ANNOTATED_CDS"/>
    <property type="molecule type" value="Genomic_DNA"/>
</dbReference>
<dbReference type="EnsemblMetazoa" id="HelroT160961">
    <property type="protein sequence ID" value="HelroP160961"/>
    <property type="gene ID" value="HelroG160961"/>
</dbReference>
<proteinExistence type="predicted"/>
<dbReference type="CTD" id="20198971"/>
<dbReference type="InParanoid" id="T1EQX1"/>
<accession>T1EQX1</accession>
<dbReference type="KEGG" id="hro:HELRODRAFT_160961"/>
<evidence type="ECO:0000313" key="2">
    <source>
        <dbReference type="EnsemblMetazoa" id="HelroP160961"/>
    </source>
</evidence>
<keyword evidence="3" id="KW-1185">Reference proteome</keyword>
<name>T1EQX1_HELRO</name>
<evidence type="ECO:0000313" key="3">
    <source>
        <dbReference type="Proteomes" id="UP000015101"/>
    </source>
</evidence>
<reference evidence="1 3" key="2">
    <citation type="journal article" date="2013" name="Nature">
        <title>Insights into bilaterian evolution from three spiralian genomes.</title>
        <authorList>
            <person name="Simakov O."/>
            <person name="Marletaz F."/>
            <person name="Cho S.J."/>
            <person name="Edsinger-Gonzales E."/>
            <person name="Havlak P."/>
            <person name="Hellsten U."/>
            <person name="Kuo D.H."/>
            <person name="Larsson T."/>
            <person name="Lv J."/>
            <person name="Arendt D."/>
            <person name="Savage R."/>
            <person name="Osoegawa K."/>
            <person name="de Jong P."/>
            <person name="Grimwood J."/>
            <person name="Chapman J.A."/>
            <person name="Shapiro H."/>
            <person name="Aerts A."/>
            <person name="Otillar R.P."/>
            <person name="Terry A.Y."/>
            <person name="Boore J.L."/>
            <person name="Grigoriev I.V."/>
            <person name="Lindberg D.R."/>
            <person name="Seaver E.C."/>
            <person name="Weisblat D.A."/>
            <person name="Putnam N.H."/>
            <person name="Rokhsar D.S."/>
        </authorList>
    </citation>
    <scope>NUCLEOTIDE SEQUENCE</scope>
</reference>
<dbReference type="Proteomes" id="UP000015101">
    <property type="component" value="Unassembled WGS sequence"/>
</dbReference>
<dbReference type="GeneID" id="20198971"/>
<sequence length="151" mass="17366">MKSFTRFETKSNEISENFVKNLIENYHRPIKLSEVLYKATGCDSKRFKKKFDKQEKRFQPHDTFQARPQAIIVLAIVIVVTFIKPCGDFVRGNLPDEDVEMIHHEERNTLQSVTPATLKHANISNTKTSKHCPVELTCPTLSQHLVGGREE</sequence>
<dbReference type="AlphaFoldDB" id="T1EQX1"/>
<reference evidence="2" key="3">
    <citation type="submission" date="2015-06" db="UniProtKB">
        <authorList>
            <consortium name="EnsemblMetazoa"/>
        </authorList>
    </citation>
    <scope>IDENTIFICATION</scope>
</reference>
<dbReference type="HOGENOM" id="CLU_1733483_0_0_1"/>
<dbReference type="EMBL" id="KB096742">
    <property type="protein sequence ID" value="ESO01794.1"/>
    <property type="molecule type" value="Genomic_DNA"/>
</dbReference>